<name>A0ACA9PG52_9GLOM</name>
<evidence type="ECO:0000313" key="2">
    <source>
        <dbReference type="Proteomes" id="UP000789702"/>
    </source>
</evidence>
<proteinExistence type="predicted"/>
<feature type="non-terminal residue" evidence="1">
    <location>
        <position position="61"/>
    </location>
</feature>
<dbReference type="EMBL" id="CAJVPU010028990">
    <property type="protein sequence ID" value="CAG8709184.1"/>
    <property type="molecule type" value="Genomic_DNA"/>
</dbReference>
<sequence>MALMEEKPKTLVKHVHNLELQDLKTQNTGAYAPKNNSPKKAPNSNQNVARNVVLSEKKTEL</sequence>
<keyword evidence="2" id="KW-1185">Reference proteome</keyword>
<protein>
    <submittedName>
        <fullName evidence="1">4163_t:CDS:1</fullName>
    </submittedName>
</protein>
<gene>
    <name evidence="1" type="ORF">DHETER_LOCUS12164</name>
</gene>
<accession>A0ACA9PG52</accession>
<evidence type="ECO:0000313" key="1">
    <source>
        <dbReference type="EMBL" id="CAG8709184.1"/>
    </source>
</evidence>
<dbReference type="Proteomes" id="UP000789702">
    <property type="component" value="Unassembled WGS sequence"/>
</dbReference>
<comment type="caution">
    <text evidence="1">The sequence shown here is derived from an EMBL/GenBank/DDBJ whole genome shotgun (WGS) entry which is preliminary data.</text>
</comment>
<reference evidence="1" key="1">
    <citation type="submission" date="2021-06" db="EMBL/GenBank/DDBJ databases">
        <authorList>
            <person name="Kallberg Y."/>
            <person name="Tangrot J."/>
            <person name="Rosling A."/>
        </authorList>
    </citation>
    <scope>NUCLEOTIDE SEQUENCE</scope>
    <source>
        <strain evidence="1">IL203A</strain>
    </source>
</reference>
<organism evidence="1 2">
    <name type="scientific">Dentiscutata heterogama</name>
    <dbReference type="NCBI Taxonomy" id="1316150"/>
    <lineage>
        <taxon>Eukaryota</taxon>
        <taxon>Fungi</taxon>
        <taxon>Fungi incertae sedis</taxon>
        <taxon>Mucoromycota</taxon>
        <taxon>Glomeromycotina</taxon>
        <taxon>Glomeromycetes</taxon>
        <taxon>Diversisporales</taxon>
        <taxon>Gigasporaceae</taxon>
        <taxon>Dentiscutata</taxon>
    </lineage>
</organism>